<evidence type="ECO:0000313" key="5">
    <source>
        <dbReference type="EMBL" id="CAF4101483.1"/>
    </source>
</evidence>
<dbReference type="EMBL" id="CAJNOO010000091">
    <property type="protein sequence ID" value="CAF0796784.1"/>
    <property type="molecule type" value="Genomic_DNA"/>
</dbReference>
<organism evidence="2 6">
    <name type="scientific">Rotaria sordida</name>
    <dbReference type="NCBI Taxonomy" id="392033"/>
    <lineage>
        <taxon>Eukaryota</taxon>
        <taxon>Metazoa</taxon>
        <taxon>Spiralia</taxon>
        <taxon>Gnathifera</taxon>
        <taxon>Rotifera</taxon>
        <taxon>Eurotatoria</taxon>
        <taxon>Bdelloidea</taxon>
        <taxon>Philodinida</taxon>
        <taxon>Philodinidae</taxon>
        <taxon>Rotaria</taxon>
    </lineage>
</organism>
<accession>A0A813SLF2</accession>
<dbReference type="Proteomes" id="UP000663882">
    <property type="component" value="Unassembled WGS sequence"/>
</dbReference>
<comment type="caution">
    <text evidence="2">The sequence shown here is derived from an EMBL/GenBank/DDBJ whole genome shotgun (WGS) entry which is preliminary data.</text>
</comment>
<feature type="compositionally biased region" description="Low complexity" evidence="1">
    <location>
        <begin position="1"/>
        <end position="19"/>
    </location>
</feature>
<evidence type="ECO:0000313" key="4">
    <source>
        <dbReference type="EMBL" id="CAF3976220.1"/>
    </source>
</evidence>
<dbReference type="AlphaFoldDB" id="A0A813SLF2"/>
<sequence>MSTTSDQTNNDHSTTSNDTILHKDDLTEQAKNDFTYHSDIFCSLESYRQSILRNEYITPIGRKFFLSELYTLHTICKQVLNYASEHNKFVDQNLPNIGPLVVCGLVRTGTTLLYNLLACDPKCRAPLYTDMRIDVVPPIARSDSTEQNRRIGISNAQQDSEYFSSLLVQIAASHACFPIEEDHQILRQASYFPMFTVIANNEDCNVESWIRNEMSKDYAYDYHEIFLRMLNSVDTPQSHWLLKSPLHIFCLDKFLQNYPNSLLIMTHRNLDEVLPSLCSLSLSGMELYFDNTNSISRDRIIKQSCQFLDTAIACIMKFRASQNGILYQTKKNIFDLSYNDLMKDPIGIVHQIYDYFNLQWSNEFETAMRNWLLKNPQGKQGRHAYSLDKFGLNREDIEKRYADYTKLFLSSTSPNNQSSLTNSV</sequence>
<dbReference type="Proteomes" id="UP000663823">
    <property type="component" value="Unassembled WGS sequence"/>
</dbReference>
<dbReference type="Proteomes" id="UP000663889">
    <property type="component" value="Unassembled WGS sequence"/>
</dbReference>
<dbReference type="SUPFAM" id="SSF52540">
    <property type="entry name" value="P-loop containing nucleoside triphosphate hydrolases"/>
    <property type="match status" value="1"/>
</dbReference>
<dbReference type="EMBL" id="CAJOBE010010157">
    <property type="protein sequence ID" value="CAF4101483.1"/>
    <property type="molecule type" value="Genomic_DNA"/>
</dbReference>
<dbReference type="PANTHER" id="PTHR36451">
    <property type="entry name" value="PAPS-DEPENDENT SULFOTRANSFERASE STF3"/>
    <property type="match status" value="1"/>
</dbReference>
<dbReference type="Pfam" id="PF13469">
    <property type="entry name" value="Sulfotransfer_3"/>
    <property type="match status" value="1"/>
</dbReference>
<dbReference type="EMBL" id="CAJOAX010006292">
    <property type="protein sequence ID" value="CAF3976220.1"/>
    <property type="molecule type" value="Genomic_DNA"/>
</dbReference>
<dbReference type="Proteomes" id="UP000663874">
    <property type="component" value="Unassembled WGS sequence"/>
</dbReference>
<dbReference type="InterPro" id="IPR027417">
    <property type="entry name" value="P-loop_NTPase"/>
</dbReference>
<dbReference type="PANTHER" id="PTHR36451:SF1">
    <property type="entry name" value="OMEGA-HYDROXY-BETA-DIHYDROMENAQUINONE-9 SULFOTRANSFERASE STF3"/>
    <property type="match status" value="1"/>
</dbReference>
<name>A0A813SLF2_9BILA</name>
<reference evidence="2" key="1">
    <citation type="submission" date="2021-02" db="EMBL/GenBank/DDBJ databases">
        <authorList>
            <person name="Nowell W R."/>
        </authorList>
    </citation>
    <scope>NUCLEOTIDE SEQUENCE</scope>
</reference>
<feature type="region of interest" description="Disordered" evidence="1">
    <location>
        <begin position="1"/>
        <end position="20"/>
    </location>
</feature>
<dbReference type="EMBL" id="CAJNOU010000036">
    <property type="protein sequence ID" value="CAF0824615.1"/>
    <property type="molecule type" value="Genomic_DNA"/>
</dbReference>
<evidence type="ECO:0008006" key="7">
    <source>
        <dbReference type="Google" id="ProtNLM"/>
    </source>
</evidence>
<evidence type="ECO:0000313" key="2">
    <source>
        <dbReference type="EMBL" id="CAF0796784.1"/>
    </source>
</evidence>
<evidence type="ECO:0000313" key="6">
    <source>
        <dbReference type="Proteomes" id="UP000663882"/>
    </source>
</evidence>
<dbReference type="Gene3D" id="3.40.50.300">
    <property type="entry name" value="P-loop containing nucleotide triphosphate hydrolases"/>
    <property type="match status" value="1"/>
</dbReference>
<evidence type="ECO:0000256" key="1">
    <source>
        <dbReference type="SAM" id="MobiDB-lite"/>
    </source>
</evidence>
<dbReference type="InterPro" id="IPR052736">
    <property type="entry name" value="Stf3_sulfotransferase"/>
</dbReference>
<proteinExistence type="predicted"/>
<gene>
    <name evidence="5" type="ORF">FNK824_LOCUS31416</name>
    <name evidence="4" type="ORF">OTI717_LOCUS27707</name>
    <name evidence="2" type="ORF">RFH988_LOCUS3710</name>
    <name evidence="3" type="ORF">SEV965_LOCUS1798</name>
</gene>
<evidence type="ECO:0000313" key="3">
    <source>
        <dbReference type="EMBL" id="CAF0824615.1"/>
    </source>
</evidence>
<protein>
    <recommendedName>
        <fullName evidence="7">Sulfotransferase</fullName>
    </recommendedName>
</protein>
<dbReference type="OrthoDB" id="10019515at2759"/>